<evidence type="ECO:0000256" key="8">
    <source>
        <dbReference type="SAM" id="MobiDB-lite"/>
    </source>
</evidence>
<accession>A0ABM1DRM2</accession>
<dbReference type="PANTHER" id="PTHR24388:SF54">
    <property type="entry name" value="PROTEIN ESCARGOT"/>
    <property type="match status" value="1"/>
</dbReference>
<feature type="domain" description="C2H2-type" evidence="9">
    <location>
        <begin position="531"/>
        <end position="558"/>
    </location>
</feature>
<evidence type="ECO:0000259" key="9">
    <source>
        <dbReference type="PROSITE" id="PS50157"/>
    </source>
</evidence>
<feature type="compositionally biased region" description="Basic and acidic residues" evidence="8">
    <location>
        <begin position="362"/>
        <end position="372"/>
    </location>
</feature>
<reference evidence="11" key="1">
    <citation type="submission" date="2025-08" db="UniProtKB">
        <authorList>
            <consortium name="RefSeq"/>
        </authorList>
    </citation>
    <scope>IDENTIFICATION</scope>
</reference>
<evidence type="ECO:0000313" key="10">
    <source>
        <dbReference type="Proteomes" id="UP000695022"/>
    </source>
</evidence>
<evidence type="ECO:0000256" key="7">
    <source>
        <dbReference type="PROSITE-ProRule" id="PRU00042"/>
    </source>
</evidence>
<dbReference type="GeneID" id="106805493"/>
<dbReference type="InterPro" id="IPR050527">
    <property type="entry name" value="Snail/Krueppel_Znf"/>
</dbReference>
<feature type="domain" description="C2H2-type" evidence="9">
    <location>
        <begin position="561"/>
        <end position="590"/>
    </location>
</feature>
<keyword evidence="5" id="KW-0862">Zinc</keyword>
<feature type="compositionally biased region" description="Basic residues" evidence="8">
    <location>
        <begin position="13"/>
        <end position="26"/>
    </location>
</feature>
<evidence type="ECO:0000256" key="3">
    <source>
        <dbReference type="ARBA" id="ARBA00022737"/>
    </source>
</evidence>
<dbReference type="PROSITE" id="PS00028">
    <property type="entry name" value="ZINC_FINGER_C2H2_1"/>
    <property type="match status" value="4"/>
</dbReference>
<evidence type="ECO:0000313" key="11">
    <source>
        <dbReference type="RefSeq" id="XP_014662593.1"/>
    </source>
</evidence>
<evidence type="ECO:0000256" key="1">
    <source>
        <dbReference type="ARBA" id="ARBA00004123"/>
    </source>
</evidence>
<keyword evidence="2" id="KW-0479">Metal-binding</keyword>
<keyword evidence="4 7" id="KW-0863">Zinc-finger</keyword>
<keyword evidence="10" id="KW-1185">Reference proteome</keyword>
<feature type="compositionally biased region" description="Acidic residues" evidence="8">
    <location>
        <begin position="351"/>
        <end position="361"/>
    </location>
</feature>
<feature type="compositionally biased region" description="Acidic residues" evidence="8">
    <location>
        <begin position="373"/>
        <end position="401"/>
    </location>
</feature>
<dbReference type="PANTHER" id="PTHR24388">
    <property type="entry name" value="ZINC FINGER PROTEIN"/>
    <property type="match status" value="1"/>
</dbReference>
<feature type="region of interest" description="Disordered" evidence="8">
    <location>
        <begin position="1"/>
        <end position="26"/>
    </location>
</feature>
<evidence type="ECO:0000256" key="5">
    <source>
        <dbReference type="ARBA" id="ARBA00022833"/>
    </source>
</evidence>
<dbReference type="RefSeq" id="XP_014662593.1">
    <property type="nucleotide sequence ID" value="XM_014807107.1"/>
</dbReference>
<dbReference type="SUPFAM" id="SSF57667">
    <property type="entry name" value="beta-beta-alpha zinc fingers"/>
    <property type="match status" value="3"/>
</dbReference>
<proteinExistence type="predicted"/>
<dbReference type="PROSITE" id="PS50157">
    <property type="entry name" value="ZINC_FINGER_C2H2_2"/>
    <property type="match status" value="3"/>
</dbReference>
<keyword evidence="6" id="KW-0539">Nucleus</keyword>
<dbReference type="InterPro" id="IPR036236">
    <property type="entry name" value="Znf_C2H2_sf"/>
</dbReference>
<name>A0ABM1DRM2_PRICU</name>
<gene>
    <name evidence="11" type="primary">LOC106805493</name>
</gene>
<protein>
    <submittedName>
        <fullName evidence="11">Uncharacterized protein LOC106805493</fullName>
    </submittedName>
</protein>
<feature type="domain" description="C2H2-type" evidence="9">
    <location>
        <begin position="473"/>
        <end position="501"/>
    </location>
</feature>
<evidence type="ECO:0000256" key="6">
    <source>
        <dbReference type="ARBA" id="ARBA00023242"/>
    </source>
</evidence>
<evidence type="ECO:0000256" key="4">
    <source>
        <dbReference type="ARBA" id="ARBA00022771"/>
    </source>
</evidence>
<dbReference type="Pfam" id="PF00096">
    <property type="entry name" value="zf-C2H2"/>
    <property type="match status" value="3"/>
</dbReference>
<organism evidence="10 11">
    <name type="scientific">Priapulus caudatus</name>
    <name type="common">Priapulid worm</name>
    <dbReference type="NCBI Taxonomy" id="37621"/>
    <lineage>
        <taxon>Eukaryota</taxon>
        <taxon>Metazoa</taxon>
        <taxon>Ecdysozoa</taxon>
        <taxon>Scalidophora</taxon>
        <taxon>Priapulida</taxon>
        <taxon>Priapulimorpha</taxon>
        <taxon>Priapulimorphida</taxon>
        <taxon>Priapulidae</taxon>
        <taxon>Priapulus</taxon>
    </lineage>
</organism>
<comment type="subcellular location">
    <subcellularLocation>
        <location evidence="1">Nucleus</location>
    </subcellularLocation>
</comment>
<feature type="region of interest" description="Disordered" evidence="8">
    <location>
        <begin position="321"/>
        <end position="410"/>
    </location>
</feature>
<dbReference type="SMART" id="SM00355">
    <property type="entry name" value="ZnF_C2H2"/>
    <property type="match status" value="5"/>
</dbReference>
<sequence>MGKRGPPSLSPTTKKRKQGERRHRHALKGILGSQYNRWHKLRQDRSDEDFAKVLMDGYDRFQLQAGPFVPLAAISPARTALLSTPIPTCGLTSTPSGPHVSLPDVDYTKISSVSPKVSEVHPQTDIIPRELTWRASSDKHLEISFIYPSDHESICDAGEGLQSADESEELQGDSIINLASSNVRGSMEIITQYRGLEGKENESKTFKPFCQEARMSNIHADESTLVEIESNNAISNPTYSCKTVSSIADHRYAKAPDAEFKKVMKSTPCNYPAADENVPGGKGNVVDPDNEAIQIYEDIGDENESDSDTSLLELMLRDEQEEPTTKWIHRRPRQASSKVQKFIRSSIIDTESCDAEPEEDEWKPQDKAKKCDDDDCDDSDGDYDDSNDDDDDHSDDDDDDTVVSPENAARRRFNPLVVRARSYDPKKLRKDAAAPALVDSCQRCHSLLLRADVAKHEQDCGSSNNSSSINKELMCEYCAKMFPTPVALGKHIRRIHVGESVKCDDCGMVLSCYQGMLSHRRRRHGDGMRIHSCTTCGRAFDNLHHLTRHSNVHLAVRPRDYPCTYAGCQRAFYDTKHLKVHMLRHTGEKPLQCDRCEFVCRQRNSMNYHINKYHREDEPTPSLAGDALN</sequence>
<evidence type="ECO:0000256" key="2">
    <source>
        <dbReference type="ARBA" id="ARBA00022723"/>
    </source>
</evidence>
<dbReference type="Proteomes" id="UP000695022">
    <property type="component" value="Unplaced"/>
</dbReference>
<keyword evidence="3" id="KW-0677">Repeat</keyword>
<dbReference type="InterPro" id="IPR013087">
    <property type="entry name" value="Znf_C2H2_type"/>
</dbReference>
<dbReference type="Gene3D" id="3.30.160.60">
    <property type="entry name" value="Classic Zinc Finger"/>
    <property type="match status" value="4"/>
</dbReference>